<dbReference type="FunFam" id="1.10.630.10:FF:000018">
    <property type="entry name" value="Cytochrome P450 monooxygenase"/>
    <property type="match status" value="1"/>
</dbReference>
<keyword evidence="4" id="KW-0560">Oxidoreductase</keyword>
<gene>
    <name evidence="7" type="ORF">UFOPK1493_04582</name>
</gene>
<dbReference type="GO" id="GO:0020037">
    <property type="term" value="F:heme binding"/>
    <property type="evidence" value="ECO:0007669"/>
    <property type="project" value="InterPro"/>
</dbReference>
<keyword evidence="2" id="KW-0349">Heme</keyword>
<evidence type="ECO:0000256" key="3">
    <source>
        <dbReference type="ARBA" id="ARBA00022723"/>
    </source>
</evidence>
<evidence type="ECO:0000256" key="5">
    <source>
        <dbReference type="ARBA" id="ARBA00023004"/>
    </source>
</evidence>
<dbReference type="PANTHER" id="PTHR46696">
    <property type="entry name" value="P450, PUTATIVE (EUROFUNG)-RELATED"/>
    <property type="match status" value="1"/>
</dbReference>
<organism evidence="7">
    <name type="scientific">freshwater metagenome</name>
    <dbReference type="NCBI Taxonomy" id="449393"/>
    <lineage>
        <taxon>unclassified sequences</taxon>
        <taxon>metagenomes</taxon>
        <taxon>ecological metagenomes</taxon>
    </lineage>
</organism>
<dbReference type="GO" id="GO:0004497">
    <property type="term" value="F:monooxygenase activity"/>
    <property type="evidence" value="ECO:0007669"/>
    <property type="project" value="UniProtKB-KW"/>
</dbReference>
<proteinExistence type="inferred from homology"/>
<sequence>MTRPPVSDWARDYDIFDPDYVVDPYPVWDDLRSSCPIARSERWGGSWMPTTYADVDAIAHDVAHFSSIDVGVLNANGDTGEELPISAGGIPVLPPISVDPPLHTWTRRLMLPWFSHRRVEELEHVTRDLCRSLVERLAPNGTADAAADYAQQIPVRIISRVLGVPEDMSDTFTGWVRDVLEFAHDERRREAASQAVGLYLFEQVQRRKTDPGDDLISELLHTDVDGGEISDEIVLGMAALTLVAGVDTTWSAIGSALWHLATHPDDRRRLVAEPELMPTATEELLRAYSPVTMGRVVAADVEVNGCPMRQGDKVLLNFPAANRDPAAFERADEVVLDRAHNRHLAFGAGIHRCAGSNLARMEVRVAVEEWLRAIPEFRLADGAEVVWAGGQVRGPRHVPVVFPR</sequence>
<dbReference type="InterPro" id="IPR017972">
    <property type="entry name" value="Cyt_P450_CS"/>
</dbReference>
<name>A0A6J6GUE4_9ZZZZ</name>
<reference evidence="7" key="1">
    <citation type="submission" date="2020-05" db="EMBL/GenBank/DDBJ databases">
        <authorList>
            <person name="Chiriac C."/>
            <person name="Salcher M."/>
            <person name="Ghai R."/>
            <person name="Kavagutti S V."/>
        </authorList>
    </citation>
    <scope>NUCLEOTIDE SEQUENCE</scope>
</reference>
<dbReference type="EMBL" id="CAEZSR010000390">
    <property type="protein sequence ID" value="CAB4604911.1"/>
    <property type="molecule type" value="Genomic_DNA"/>
</dbReference>
<dbReference type="PRINTS" id="PR00359">
    <property type="entry name" value="BP450"/>
</dbReference>
<evidence type="ECO:0000256" key="6">
    <source>
        <dbReference type="ARBA" id="ARBA00023033"/>
    </source>
</evidence>
<accession>A0A6J6GUE4</accession>
<protein>
    <submittedName>
        <fullName evidence="7">Unannotated protein</fullName>
    </submittedName>
</protein>
<dbReference type="Pfam" id="PF00067">
    <property type="entry name" value="p450"/>
    <property type="match status" value="1"/>
</dbReference>
<evidence type="ECO:0000256" key="2">
    <source>
        <dbReference type="ARBA" id="ARBA00022617"/>
    </source>
</evidence>
<evidence type="ECO:0000256" key="4">
    <source>
        <dbReference type="ARBA" id="ARBA00023002"/>
    </source>
</evidence>
<dbReference type="PRINTS" id="PR00385">
    <property type="entry name" value="P450"/>
</dbReference>
<dbReference type="SUPFAM" id="SSF48264">
    <property type="entry name" value="Cytochrome P450"/>
    <property type="match status" value="1"/>
</dbReference>
<comment type="similarity">
    <text evidence="1">Belongs to the cytochrome P450 family.</text>
</comment>
<dbReference type="Gene3D" id="1.10.630.10">
    <property type="entry name" value="Cytochrome P450"/>
    <property type="match status" value="1"/>
</dbReference>
<dbReference type="InterPro" id="IPR036396">
    <property type="entry name" value="Cyt_P450_sf"/>
</dbReference>
<evidence type="ECO:0000256" key="1">
    <source>
        <dbReference type="ARBA" id="ARBA00010617"/>
    </source>
</evidence>
<dbReference type="PANTHER" id="PTHR46696:SF6">
    <property type="entry name" value="P450, PUTATIVE (EUROFUNG)-RELATED"/>
    <property type="match status" value="1"/>
</dbReference>
<dbReference type="GO" id="GO:0016705">
    <property type="term" value="F:oxidoreductase activity, acting on paired donors, with incorporation or reduction of molecular oxygen"/>
    <property type="evidence" value="ECO:0007669"/>
    <property type="project" value="InterPro"/>
</dbReference>
<dbReference type="GO" id="GO:0005506">
    <property type="term" value="F:iron ion binding"/>
    <property type="evidence" value="ECO:0007669"/>
    <property type="project" value="InterPro"/>
</dbReference>
<keyword evidence="5" id="KW-0408">Iron</keyword>
<keyword evidence="6" id="KW-0503">Monooxygenase</keyword>
<dbReference type="PROSITE" id="PS00086">
    <property type="entry name" value="CYTOCHROME_P450"/>
    <property type="match status" value="1"/>
</dbReference>
<keyword evidence="3" id="KW-0479">Metal-binding</keyword>
<evidence type="ECO:0000313" key="7">
    <source>
        <dbReference type="EMBL" id="CAB4604911.1"/>
    </source>
</evidence>
<dbReference type="InterPro" id="IPR002397">
    <property type="entry name" value="Cyt_P450_B"/>
</dbReference>
<dbReference type="InterPro" id="IPR001128">
    <property type="entry name" value="Cyt_P450"/>
</dbReference>
<dbReference type="AlphaFoldDB" id="A0A6J6GUE4"/>